<reference evidence="1" key="1">
    <citation type="submission" date="2021-02" db="EMBL/GenBank/DDBJ databases">
        <authorList>
            <person name="Dougan E. K."/>
            <person name="Rhodes N."/>
            <person name="Thang M."/>
            <person name="Chan C."/>
        </authorList>
    </citation>
    <scope>NUCLEOTIDE SEQUENCE</scope>
</reference>
<dbReference type="AlphaFoldDB" id="A0A812MT83"/>
<dbReference type="OrthoDB" id="411375at2759"/>
<evidence type="ECO:0000313" key="1">
    <source>
        <dbReference type="EMBL" id="CAE7281390.1"/>
    </source>
</evidence>
<proteinExistence type="predicted"/>
<dbReference type="Proteomes" id="UP000601435">
    <property type="component" value="Unassembled WGS sequence"/>
</dbReference>
<sequence length="492" mass="55369">MACRDQRFVKYHGQFSKCKAHEAQPGCGYRGITCCDAFWGWGEKLEYFTGKPWDLPCNCGLSGCEEKPQDQGQDVSRVCCAHNTGGTSRCDRRIRPESVPEVNTPEDSESLTSTALADLGSSYRNVTAFWQTCRLNRQLRFSDRTVDELIFACHRLATRYLLLKQNFDALGQWCRFAHHELRRGASGQNPGLFPPTWPSAATLPVRDAETGVLEEIRKDHLWKRPHDVAQLQFLGETVRHLRQKAQEMQMLGLDSPRGIPYPGNRASFVPDLRLADIFRAGALESVQDLPQQDFVVVDRVLRPQVAVQLQTWLAQATIWHSPKDGGILQASLLDGLNGEGLIELIKAFEASKQVQSVLQKRHGAKLVLDDMWAWKYDLAWINPSLPIQADSWSGSGPDVLAVVSFKETGAADGWRFARGSEKHFIPRRQNQLVLWTAWKGGWSLSMAQDMDVRYEDRPVDLFLGFRKSLGHKVYPGLTAHTSTRWPAAAKAG</sequence>
<dbReference type="EMBL" id="CAJNJA010011843">
    <property type="protein sequence ID" value="CAE7281390.1"/>
    <property type="molecule type" value="Genomic_DNA"/>
</dbReference>
<evidence type="ECO:0000313" key="2">
    <source>
        <dbReference type="Proteomes" id="UP000601435"/>
    </source>
</evidence>
<protein>
    <submittedName>
        <fullName evidence="1">Uncharacterized protein</fullName>
    </submittedName>
</protein>
<organism evidence="1 2">
    <name type="scientific">Symbiodinium necroappetens</name>
    <dbReference type="NCBI Taxonomy" id="1628268"/>
    <lineage>
        <taxon>Eukaryota</taxon>
        <taxon>Sar</taxon>
        <taxon>Alveolata</taxon>
        <taxon>Dinophyceae</taxon>
        <taxon>Suessiales</taxon>
        <taxon>Symbiodiniaceae</taxon>
        <taxon>Symbiodinium</taxon>
    </lineage>
</organism>
<accession>A0A812MT83</accession>
<gene>
    <name evidence="1" type="ORF">SNEC2469_LOCUS6856</name>
</gene>
<comment type="caution">
    <text evidence="1">The sequence shown here is derived from an EMBL/GenBank/DDBJ whole genome shotgun (WGS) entry which is preliminary data.</text>
</comment>
<name>A0A812MT83_9DINO</name>
<keyword evidence="2" id="KW-1185">Reference proteome</keyword>